<sequence length="109" mass="12173">MDMVCAMKLSYETLKRADEGDMMLCFVCMPVLIWCCNLGATCAVTSTHIIIILESLLKPGDDTLGDSKFLGYFQLDTSIFQTTGHFTTRKIIQMCHLCHNYAVIALKGL</sequence>
<comment type="caution">
    <text evidence="1">The sequence shown here is derived from an EMBL/GenBank/DDBJ whole genome shotgun (WGS) entry which is preliminary data.</text>
</comment>
<evidence type="ECO:0000313" key="1">
    <source>
        <dbReference type="EMBL" id="GFY36100.1"/>
    </source>
</evidence>
<accession>A0A8X6WJV9</accession>
<proteinExistence type="predicted"/>
<reference evidence="1" key="1">
    <citation type="submission" date="2020-08" db="EMBL/GenBank/DDBJ databases">
        <title>Multicomponent nature underlies the extraordinary mechanical properties of spider dragline silk.</title>
        <authorList>
            <person name="Kono N."/>
            <person name="Nakamura H."/>
            <person name="Mori M."/>
            <person name="Yoshida Y."/>
            <person name="Ohtoshi R."/>
            <person name="Malay A.D."/>
            <person name="Moran D.A.P."/>
            <person name="Tomita M."/>
            <person name="Numata K."/>
            <person name="Arakawa K."/>
        </authorList>
    </citation>
    <scope>NUCLEOTIDE SEQUENCE</scope>
</reference>
<evidence type="ECO:0000313" key="2">
    <source>
        <dbReference type="Proteomes" id="UP000887159"/>
    </source>
</evidence>
<keyword evidence="2" id="KW-1185">Reference proteome</keyword>
<gene>
    <name evidence="1" type="primary">AVEN_154517_1</name>
    <name evidence="1" type="ORF">TNCV_4844721</name>
</gene>
<protein>
    <submittedName>
        <fullName evidence="1">Uncharacterized protein</fullName>
    </submittedName>
</protein>
<dbReference type="AlphaFoldDB" id="A0A8X6WJV9"/>
<dbReference type="EMBL" id="BMAU01021435">
    <property type="protein sequence ID" value="GFY36100.1"/>
    <property type="molecule type" value="Genomic_DNA"/>
</dbReference>
<organism evidence="1 2">
    <name type="scientific">Trichonephila clavipes</name>
    <name type="common">Golden silk orbweaver</name>
    <name type="synonym">Nephila clavipes</name>
    <dbReference type="NCBI Taxonomy" id="2585209"/>
    <lineage>
        <taxon>Eukaryota</taxon>
        <taxon>Metazoa</taxon>
        <taxon>Ecdysozoa</taxon>
        <taxon>Arthropoda</taxon>
        <taxon>Chelicerata</taxon>
        <taxon>Arachnida</taxon>
        <taxon>Araneae</taxon>
        <taxon>Araneomorphae</taxon>
        <taxon>Entelegynae</taxon>
        <taxon>Araneoidea</taxon>
        <taxon>Nephilidae</taxon>
        <taxon>Trichonephila</taxon>
    </lineage>
</organism>
<name>A0A8X6WJV9_TRICX</name>
<dbReference type="Proteomes" id="UP000887159">
    <property type="component" value="Unassembled WGS sequence"/>
</dbReference>